<dbReference type="Gene3D" id="3.10.20.340">
    <property type="entry name" value="ArgJ beta chain, C-terminal domain"/>
    <property type="match status" value="1"/>
</dbReference>
<dbReference type="NCBIfam" id="NF003802">
    <property type="entry name" value="PRK05388.1"/>
    <property type="match status" value="1"/>
</dbReference>
<sequence>MTQSRPAPTQAHEHLDLPRGFRCFVTAAGLREHGPDVSLLAAEDTENASSAAVFTQSLFAGPSVRVSREALSGGAGRALVTVAKNANVATGQVGLDNARELQQLAAGVAGLDAEQVFVASTGVIGRRYPMDLLRSAFDAMADDGGVGATTEADAVAVAEAMMTTDTHPKTAEAQVAGSDARVVGIAKGVGMVEPNMATMIAAICTDAQVPAEELDEVFRRVVDRTFNALSVDTDTSTSDSAVILASGAAGPVPADAFEDAVAAVCLDLTRQLARDGEGATKLLTVSVTAARDDAQAKRVAKAVLNSPLVKTAVHGADPNWGRVAMAIGKLGVEGGPDQDIDPEKVRIVFGDLETYPTFAGEAELERLTQIMSAESVEIRVELGIDNSGEGGTATVYGCDLTREYIAINADYTT</sequence>
<dbReference type="InterPro" id="IPR002813">
    <property type="entry name" value="Arg_biosynth_ArgJ"/>
</dbReference>
<dbReference type="CDD" id="cd02152">
    <property type="entry name" value="OAT"/>
    <property type="match status" value="1"/>
</dbReference>
<dbReference type="PANTHER" id="PTHR23100:SF0">
    <property type="entry name" value="ARGININE BIOSYNTHESIS BIFUNCTIONAL PROTEIN ARGJ, MITOCHONDRIAL"/>
    <property type="match status" value="1"/>
</dbReference>
<reference evidence="9 10" key="1">
    <citation type="submission" date="2016-06" db="EMBL/GenBank/DDBJ databases">
        <title>Complete genome sequence of a saline-alkali tolerant type strain Dietzia timorensis ID05-A0528T.</title>
        <authorList>
            <person name="Wu X."/>
        </authorList>
    </citation>
    <scope>NUCLEOTIDE SEQUENCE [LARGE SCALE GENOMIC DNA]</scope>
    <source>
        <strain evidence="9 10">ID05-A0528</strain>
    </source>
</reference>
<evidence type="ECO:0000256" key="3">
    <source>
        <dbReference type="ARBA" id="ARBA00011475"/>
    </source>
</evidence>
<comment type="similarity">
    <text evidence="2 8">Belongs to the ArgJ family.</text>
</comment>
<dbReference type="EC" id="2.3.1.1" evidence="8"/>
<keyword evidence="10" id="KW-1185">Reference proteome</keyword>
<dbReference type="FunFam" id="3.10.20.340:FF:000003">
    <property type="entry name" value="Arginine biosynthesis bifunctional protein ArgJ"/>
    <property type="match status" value="1"/>
</dbReference>
<evidence type="ECO:0000256" key="1">
    <source>
        <dbReference type="ARBA" id="ARBA00004496"/>
    </source>
</evidence>
<feature type="chain" id="PRO_5023513675" description="Arginine biosynthesis bifunctional protein ArgJ beta chain" evidence="8">
    <location>
        <begin position="198"/>
        <end position="413"/>
    </location>
</feature>
<comment type="pathway">
    <text evidence="8">Amino-acid biosynthesis; L-arginine biosynthesis; L-ornithine and N-acetyl-L-glutamate from L-glutamate and N(2)-acetyl-L-ornithine (cyclic): step 1/1.</text>
</comment>
<name>A0A173LQV2_9ACTN</name>
<keyword evidence="6 8" id="KW-0068">Autocatalytic cleavage</keyword>
<dbReference type="PANTHER" id="PTHR23100">
    <property type="entry name" value="ARGININE BIOSYNTHESIS BIFUNCTIONAL PROTEIN ARGJ"/>
    <property type="match status" value="1"/>
</dbReference>
<feature type="binding site" evidence="8">
    <location>
        <position position="163"/>
    </location>
    <ligand>
        <name>substrate</name>
    </ligand>
</feature>
<feature type="binding site" evidence="8">
    <location>
        <position position="277"/>
    </location>
    <ligand>
        <name>substrate</name>
    </ligand>
</feature>
<evidence type="ECO:0000256" key="7">
    <source>
        <dbReference type="ARBA" id="ARBA00023315"/>
    </source>
</evidence>
<dbReference type="HAMAP" id="MF_01106">
    <property type="entry name" value="ArgJ"/>
    <property type="match status" value="1"/>
</dbReference>
<comment type="subcellular location">
    <subcellularLocation>
        <location evidence="1 8">Cytoplasm</location>
    </subcellularLocation>
</comment>
<comment type="function">
    <text evidence="8">Catalyzes two activities which are involved in the cyclic version of arginine biosynthesis: the synthesis of N-acetylglutamate from glutamate and acetyl-CoA as the acetyl donor, and of ornithine by transacetylation between N(2)-acetylornithine and glutamate.</text>
</comment>
<comment type="pathway">
    <text evidence="8">Amino-acid biosynthesis; L-arginine biosynthesis; N(2)-acetyl-L-ornithine from L-glutamate: step 1/4.</text>
</comment>
<dbReference type="UniPathway" id="UPA00068">
    <property type="reaction ID" value="UER00106"/>
</dbReference>
<protein>
    <recommendedName>
        <fullName evidence="8">Arginine biosynthesis bifunctional protein ArgJ</fullName>
    </recommendedName>
    <domain>
        <recommendedName>
            <fullName evidence="8">Glutamate N-acetyltransferase</fullName>
            <ecNumber evidence="8">2.3.1.35</ecNumber>
        </recommendedName>
        <alternativeName>
            <fullName evidence="8">Ornithine acetyltransferase</fullName>
            <shortName evidence="8">OATase</shortName>
        </alternativeName>
        <alternativeName>
            <fullName evidence="8">Ornithine transacetylase</fullName>
        </alternativeName>
    </domain>
    <domain>
        <recommendedName>
            <fullName evidence="8">Amino-acid acetyltransferase</fullName>
            <ecNumber evidence="8">2.3.1.1</ecNumber>
        </recommendedName>
        <alternativeName>
            <fullName evidence="8">N-acetylglutamate synthase</fullName>
            <shortName evidence="8">AGSase</shortName>
        </alternativeName>
    </domain>
    <component>
        <recommendedName>
            <fullName evidence="8">Arginine biosynthesis bifunctional protein ArgJ alpha chain</fullName>
        </recommendedName>
    </component>
    <component>
        <recommendedName>
            <fullName evidence="8">Arginine biosynthesis bifunctional protein ArgJ beta chain</fullName>
        </recommendedName>
    </component>
</protein>
<keyword evidence="8" id="KW-0055">Arginine biosynthesis</keyword>
<dbReference type="GO" id="GO:0006592">
    <property type="term" value="P:ornithine biosynthetic process"/>
    <property type="evidence" value="ECO:0007669"/>
    <property type="project" value="TreeGrafter"/>
</dbReference>
<evidence type="ECO:0000256" key="8">
    <source>
        <dbReference type="HAMAP-Rule" id="MF_01106"/>
    </source>
</evidence>
<dbReference type="RefSeq" id="WP_067476678.1">
    <property type="nucleotide sequence ID" value="NZ_CP015961.1"/>
</dbReference>
<dbReference type="GO" id="GO:0004358">
    <property type="term" value="F:L-glutamate N-acetyltransferase activity, acting on acetyl-L-ornithine as donor"/>
    <property type="evidence" value="ECO:0007669"/>
    <property type="project" value="UniProtKB-UniRule"/>
</dbReference>
<proteinExistence type="inferred from homology"/>
<feature type="binding site" evidence="8">
    <location>
        <position position="198"/>
    </location>
    <ligand>
        <name>substrate</name>
    </ligand>
</feature>
<dbReference type="Pfam" id="PF01960">
    <property type="entry name" value="ArgJ"/>
    <property type="match status" value="1"/>
</dbReference>
<dbReference type="OrthoDB" id="9804242at2"/>
<comment type="catalytic activity">
    <reaction evidence="8">
        <text>N(2)-acetyl-L-ornithine + L-glutamate = N-acetyl-L-glutamate + L-ornithine</text>
        <dbReference type="Rhea" id="RHEA:15349"/>
        <dbReference type="ChEBI" id="CHEBI:29985"/>
        <dbReference type="ChEBI" id="CHEBI:44337"/>
        <dbReference type="ChEBI" id="CHEBI:46911"/>
        <dbReference type="ChEBI" id="CHEBI:57805"/>
        <dbReference type="EC" id="2.3.1.35"/>
    </reaction>
</comment>
<feature type="site" description="Involved in the stabilization of negative charge on the oxyanion by the formation of the oxyanion hole" evidence="8">
    <location>
        <position position="122"/>
    </location>
</feature>
<dbReference type="InterPro" id="IPR016117">
    <property type="entry name" value="ArgJ-like_dom_sf"/>
</dbReference>
<evidence type="ECO:0000256" key="5">
    <source>
        <dbReference type="ARBA" id="ARBA00022679"/>
    </source>
</evidence>
<keyword evidence="5 8" id="KW-0808">Transferase</keyword>
<evidence type="ECO:0000313" key="9">
    <source>
        <dbReference type="EMBL" id="ANI93827.1"/>
    </source>
</evidence>
<gene>
    <name evidence="8" type="primary">argJ</name>
    <name evidence="9" type="ORF">BJL86_3068</name>
</gene>
<keyword evidence="4 8" id="KW-0963">Cytoplasm</keyword>
<evidence type="ECO:0000256" key="2">
    <source>
        <dbReference type="ARBA" id="ARBA00006774"/>
    </source>
</evidence>
<dbReference type="Proteomes" id="UP000186104">
    <property type="component" value="Chromosome"/>
</dbReference>
<keyword evidence="8" id="KW-0511">Multifunctional enzyme</keyword>
<feature type="binding site" evidence="8">
    <location>
        <position position="408"/>
    </location>
    <ligand>
        <name>substrate</name>
    </ligand>
</feature>
<feature type="chain" id="PRO_5023513677" description="Arginine biosynthesis bifunctional protein ArgJ alpha chain" evidence="8">
    <location>
        <begin position="1"/>
        <end position="197"/>
    </location>
</feature>
<keyword evidence="8" id="KW-0028">Amino-acid biosynthesis</keyword>
<feature type="site" description="Cleavage; by autolysis" evidence="8">
    <location>
        <begin position="197"/>
        <end position="198"/>
    </location>
</feature>
<dbReference type="AlphaFoldDB" id="A0A173LQV2"/>
<dbReference type="GO" id="GO:0005737">
    <property type="term" value="C:cytoplasm"/>
    <property type="evidence" value="ECO:0007669"/>
    <property type="project" value="UniProtKB-SubCell"/>
</dbReference>
<dbReference type="Gene3D" id="3.60.70.12">
    <property type="entry name" value="L-amino peptidase D-ALA esterase/amidase"/>
    <property type="match status" value="1"/>
</dbReference>
<dbReference type="GO" id="GO:0006526">
    <property type="term" value="P:L-arginine biosynthetic process"/>
    <property type="evidence" value="ECO:0007669"/>
    <property type="project" value="UniProtKB-UniRule"/>
</dbReference>
<feature type="binding site" evidence="8">
    <location>
        <position position="187"/>
    </location>
    <ligand>
        <name>substrate</name>
    </ligand>
</feature>
<dbReference type="EMBL" id="CP015961">
    <property type="protein sequence ID" value="ANI93827.1"/>
    <property type="molecule type" value="Genomic_DNA"/>
</dbReference>
<organism evidence="9 10">
    <name type="scientific">Dietzia timorensis</name>
    <dbReference type="NCBI Taxonomy" id="499555"/>
    <lineage>
        <taxon>Bacteria</taxon>
        <taxon>Bacillati</taxon>
        <taxon>Actinomycetota</taxon>
        <taxon>Actinomycetes</taxon>
        <taxon>Mycobacteriales</taxon>
        <taxon>Dietziaceae</taxon>
        <taxon>Dietzia</taxon>
    </lineage>
</organism>
<dbReference type="EC" id="2.3.1.35" evidence="8"/>
<dbReference type="STRING" id="499555.BJL86_3068"/>
<feature type="active site" description="Nucleophile" evidence="8">
    <location>
        <position position="198"/>
    </location>
</feature>
<evidence type="ECO:0000256" key="6">
    <source>
        <dbReference type="ARBA" id="ARBA00022813"/>
    </source>
</evidence>
<evidence type="ECO:0000256" key="4">
    <source>
        <dbReference type="ARBA" id="ARBA00022490"/>
    </source>
</evidence>
<feature type="binding site" evidence="8">
    <location>
        <position position="413"/>
    </location>
    <ligand>
        <name>substrate</name>
    </ligand>
</feature>
<comment type="catalytic activity">
    <reaction evidence="8">
        <text>L-glutamate + acetyl-CoA = N-acetyl-L-glutamate + CoA + H(+)</text>
        <dbReference type="Rhea" id="RHEA:24292"/>
        <dbReference type="ChEBI" id="CHEBI:15378"/>
        <dbReference type="ChEBI" id="CHEBI:29985"/>
        <dbReference type="ChEBI" id="CHEBI:44337"/>
        <dbReference type="ChEBI" id="CHEBI:57287"/>
        <dbReference type="ChEBI" id="CHEBI:57288"/>
        <dbReference type="EC" id="2.3.1.1"/>
    </reaction>
</comment>
<keyword evidence="7 8" id="KW-0012">Acyltransferase</keyword>
<dbReference type="NCBIfam" id="TIGR00120">
    <property type="entry name" value="ArgJ"/>
    <property type="match status" value="1"/>
</dbReference>
<dbReference type="GO" id="GO:0004042">
    <property type="term" value="F:L-glutamate N-acetyltransferase activity"/>
    <property type="evidence" value="ECO:0007669"/>
    <property type="project" value="UniProtKB-UniRule"/>
</dbReference>
<feature type="site" description="Involved in the stabilization of negative charge on the oxyanion by the formation of the oxyanion hole" evidence="8">
    <location>
        <position position="121"/>
    </location>
</feature>
<accession>A0A173LQV2</accession>
<dbReference type="InterPro" id="IPR042195">
    <property type="entry name" value="ArgJ_beta_C"/>
</dbReference>
<dbReference type="KEGG" id="dtm:BJL86_3068"/>
<comment type="subunit">
    <text evidence="3 8">Heterotetramer of two alpha and two beta chains.</text>
</comment>
<evidence type="ECO:0000313" key="10">
    <source>
        <dbReference type="Proteomes" id="UP000186104"/>
    </source>
</evidence>
<dbReference type="SUPFAM" id="SSF56266">
    <property type="entry name" value="DmpA/ArgJ-like"/>
    <property type="match status" value="1"/>
</dbReference>